<organism evidence="2 3">
    <name type="scientific">Arsenophonus nasoniae</name>
    <name type="common">son-killer infecting Nasonia vitripennis</name>
    <dbReference type="NCBI Taxonomy" id="638"/>
    <lineage>
        <taxon>Bacteria</taxon>
        <taxon>Pseudomonadati</taxon>
        <taxon>Pseudomonadota</taxon>
        <taxon>Gammaproteobacteria</taxon>
        <taxon>Enterobacterales</taxon>
        <taxon>Morganellaceae</taxon>
        <taxon>Arsenophonus</taxon>
    </lineage>
</organism>
<evidence type="ECO:0000313" key="3">
    <source>
        <dbReference type="Proteomes" id="UP001177597"/>
    </source>
</evidence>
<dbReference type="Pfam" id="PF16462">
    <property type="entry name" value="Phage_TAC_14"/>
    <property type="match status" value="1"/>
</dbReference>
<protein>
    <submittedName>
        <fullName evidence="2">Phage tail protein</fullName>
    </submittedName>
</protein>
<dbReference type="Proteomes" id="UP001177597">
    <property type="component" value="Chromosome"/>
</dbReference>
<gene>
    <name evidence="2" type="ORF">QE207_08425</name>
</gene>
<accession>A0AA95GDW9</accession>
<reference evidence="2" key="1">
    <citation type="submission" date="2023-04" db="EMBL/GenBank/DDBJ databases">
        <title>Genome dynamics across the evolutionary transition to endosymbiosis.</title>
        <authorList>
            <person name="Siozios S."/>
            <person name="Nadal-Jimenez P."/>
            <person name="Azagi T."/>
            <person name="Sprong H."/>
            <person name="Frost C.L."/>
            <person name="Parratt S.R."/>
            <person name="Taylor G."/>
            <person name="Brettell L."/>
            <person name="Lew K.C."/>
            <person name="Croft L."/>
            <person name="King K.C."/>
            <person name="Brockhurst M.A."/>
            <person name="Hypsa V."/>
            <person name="Novakova E."/>
            <person name="Darby A.C."/>
            <person name="Hurst G.D.D."/>
        </authorList>
    </citation>
    <scope>NUCLEOTIDE SEQUENCE</scope>
    <source>
        <strain evidence="2">AIh</strain>
    </source>
</reference>
<evidence type="ECO:0000313" key="2">
    <source>
        <dbReference type="EMBL" id="WGL96547.1"/>
    </source>
</evidence>
<dbReference type="EMBL" id="CP123498">
    <property type="protein sequence ID" value="WGL96547.1"/>
    <property type="molecule type" value="Genomic_DNA"/>
</dbReference>
<keyword evidence="1" id="KW-0175">Coiled coil</keyword>
<dbReference type="RefSeq" id="WP_280630023.1">
    <property type="nucleotide sequence ID" value="NZ_CP123498.1"/>
</dbReference>
<dbReference type="InterPro" id="IPR024410">
    <property type="entry name" value="Phage_TAC_12"/>
</dbReference>
<proteinExistence type="predicted"/>
<evidence type="ECO:0000256" key="1">
    <source>
        <dbReference type="SAM" id="Coils"/>
    </source>
</evidence>
<dbReference type="AlphaFoldDB" id="A0AA95GDW9"/>
<name>A0AA95GDW9_9GAMM</name>
<feature type="coiled-coil region" evidence="1">
    <location>
        <begin position="28"/>
        <end position="55"/>
    </location>
</feature>
<sequence>MTSLKSRLLAPDVYVEKRKIFGTDVYLRRLTIAELDEYDAQLKQAQESNSNVKASIAGASLILKTLCDKEGNPLSADELPTAEELIATKSTPSLIEALKLVQQFSYGNLDDAKKN</sequence>